<gene>
    <name evidence="1" type="ORF">ALP59_01162</name>
</gene>
<evidence type="ECO:0000313" key="2">
    <source>
        <dbReference type="Proteomes" id="UP000270499"/>
    </source>
</evidence>
<accession>A0A3M5GC12</accession>
<organism evidence="1 2">
    <name type="scientific">Pseudomonas savastanoi</name>
    <name type="common">Pseudomonas syringae pv. savastanoi</name>
    <dbReference type="NCBI Taxonomy" id="29438"/>
    <lineage>
        <taxon>Bacteria</taxon>
        <taxon>Pseudomonadati</taxon>
        <taxon>Pseudomonadota</taxon>
        <taxon>Gammaproteobacteria</taxon>
        <taxon>Pseudomonadales</taxon>
        <taxon>Pseudomonadaceae</taxon>
        <taxon>Pseudomonas</taxon>
    </lineage>
</organism>
<proteinExistence type="predicted"/>
<dbReference type="Proteomes" id="UP000270499">
    <property type="component" value="Unassembled WGS sequence"/>
</dbReference>
<name>A0A3M5GC12_PSESS</name>
<evidence type="ECO:0000313" key="1">
    <source>
        <dbReference type="EMBL" id="RMS83878.1"/>
    </source>
</evidence>
<sequence length="58" mass="6226">MTQDIESSTGGRQQKVQAAEVGLGVLKALADLSPSTSLSKLAEHLACLPARFIVIYRR</sequence>
<protein>
    <submittedName>
        <fullName evidence="1">Transcriptional regulator, IclR family</fullName>
    </submittedName>
</protein>
<reference evidence="1 2" key="1">
    <citation type="submission" date="2018-08" db="EMBL/GenBank/DDBJ databases">
        <title>Recombination of ecologically and evolutionarily significant loci maintains genetic cohesion in the Pseudomonas syringae species complex.</title>
        <authorList>
            <person name="Dillon M."/>
            <person name="Thakur S."/>
            <person name="Almeida R.N.D."/>
            <person name="Weir B.S."/>
            <person name="Guttman D.S."/>
        </authorList>
    </citation>
    <scope>NUCLEOTIDE SEQUENCE [LARGE SCALE GENOMIC DNA]</scope>
    <source>
        <strain evidence="1 2">ICMP 9421</strain>
    </source>
</reference>
<dbReference type="EMBL" id="RBSW01000103">
    <property type="protein sequence ID" value="RMS83878.1"/>
    <property type="molecule type" value="Genomic_DNA"/>
</dbReference>
<dbReference type="AlphaFoldDB" id="A0A3M5GC12"/>
<comment type="caution">
    <text evidence="1">The sequence shown here is derived from an EMBL/GenBank/DDBJ whole genome shotgun (WGS) entry which is preliminary data.</text>
</comment>